<dbReference type="OrthoDB" id="117483at2"/>
<name>A0A1H7MUH1_AQUAM</name>
<reference evidence="1 2" key="1">
    <citation type="submission" date="2016-10" db="EMBL/GenBank/DDBJ databases">
        <authorList>
            <person name="de Groot N.N."/>
        </authorList>
    </citation>
    <scope>NUCLEOTIDE SEQUENCE [LARGE SCALE GENOMIC DNA]</scope>
    <source>
        <strain evidence="1 2">DSM 25232</strain>
    </source>
</reference>
<dbReference type="InterPro" id="IPR007061">
    <property type="entry name" value="MST-like"/>
</dbReference>
<dbReference type="STRING" id="1038014.SAMN04487910_1847"/>
<proteinExistence type="predicted"/>
<dbReference type="InterPro" id="IPR034660">
    <property type="entry name" value="DinB/YfiT-like"/>
</dbReference>
<gene>
    <name evidence="1" type="ORF">SAMN04487910_1847</name>
</gene>
<evidence type="ECO:0000313" key="1">
    <source>
        <dbReference type="EMBL" id="SEL14448.1"/>
    </source>
</evidence>
<dbReference type="RefSeq" id="WP_139195621.1">
    <property type="nucleotide sequence ID" value="NZ_FOAB01000003.1"/>
</dbReference>
<evidence type="ECO:0000313" key="2">
    <source>
        <dbReference type="Proteomes" id="UP000198521"/>
    </source>
</evidence>
<dbReference type="Pfam" id="PF04978">
    <property type="entry name" value="MST"/>
    <property type="match status" value="1"/>
</dbReference>
<dbReference type="Proteomes" id="UP000198521">
    <property type="component" value="Unassembled WGS sequence"/>
</dbReference>
<organism evidence="1 2">
    <name type="scientific">Aquimarina amphilecti</name>
    <dbReference type="NCBI Taxonomy" id="1038014"/>
    <lineage>
        <taxon>Bacteria</taxon>
        <taxon>Pseudomonadati</taxon>
        <taxon>Bacteroidota</taxon>
        <taxon>Flavobacteriia</taxon>
        <taxon>Flavobacteriales</taxon>
        <taxon>Flavobacteriaceae</taxon>
        <taxon>Aquimarina</taxon>
    </lineage>
</organism>
<dbReference type="SUPFAM" id="SSF109854">
    <property type="entry name" value="DinB/YfiT-like putative metalloenzymes"/>
    <property type="match status" value="1"/>
</dbReference>
<keyword evidence="2" id="KW-1185">Reference proteome</keyword>
<dbReference type="Gene3D" id="1.20.120.450">
    <property type="entry name" value="dinb family like domain"/>
    <property type="match status" value="1"/>
</dbReference>
<evidence type="ECO:0008006" key="3">
    <source>
        <dbReference type="Google" id="ProtNLM"/>
    </source>
</evidence>
<accession>A0A1H7MUH1</accession>
<dbReference type="AlphaFoldDB" id="A0A1H7MUH1"/>
<sequence length="334" mass="39322">MKISQDWNSFCQCIDLANKIYDSFKLTALVKAKIKSPKSSAALWARVENADGGIDFFDDMTDRRIQSSQWMKYVVNGIIDINSSKLYLGGFCTNQGEFYFKSFRLFLSNKKETEEVIINNPNFDKVKSQLLVPGWTQGIGKKTPNQILEYNFISEVSEYNKESHLKITYTDNFKNLKDYDCEVYELLRMLEDVSIRMIRSIQNLTIDQLDYRINLTSNSIALLIMHISAVESFYQVFTFENRTFNNTEKKRFESILKMDGKAQETFVNLNIEYYISYFHEIRSKTLENFKKKSNGWLKNRPSISDKNNHYHWLHVLEHQSYHIGQIELLKKLIN</sequence>
<dbReference type="EMBL" id="FOAB01000003">
    <property type="protein sequence ID" value="SEL14448.1"/>
    <property type="molecule type" value="Genomic_DNA"/>
</dbReference>
<protein>
    <recommendedName>
        <fullName evidence="3">DinB superfamily protein</fullName>
    </recommendedName>
</protein>